<sequence>MTDTRPQPINVPRGSNATYGPVPREDHLFGIEGLAVAPTPIVVDSFLSVLLRGQIEKSGPTAGSEIQDADLASATLDITVSTAYADSQVDEPWTVTIPLLTRPWRPDAHIAIRDKDGAHVEQLTTDGSNDILADMSLLSTFTHTGVWKFQFVARLADDRCLFAISLTQYLKGGIEQPPAPRVPVS</sequence>
<dbReference type="AlphaFoldDB" id="A0A1V8TQD3"/>
<dbReference type="Proteomes" id="UP000192596">
    <property type="component" value="Unassembled WGS sequence"/>
</dbReference>
<evidence type="ECO:0000313" key="2">
    <source>
        <dbReference type="EMBL" id="OQO13458.1"/>
    </source>
</evidence>
<evidence type="ECO:0000313" key="3">
    <source>
        <dbReference type="Proteomes" id="UP000192596"/>
    </source>
</evidence>
<feature type="region of interest" description="Disordered" evidence="1">
    <location>
        <begin position="1"/>
        <end position="20"/>
    </location>
</feature>
<gene>
    <name evidence="2" type="ORF">B0A48_01686</name>
</gene>
<feature type="compositionally biased region" description="Polar residues" evidence="1">
    <location>
        <begin position="1"/>
        <end position="18"/>
    </location>
</feature>
<accession>A0A1V8TQD3</accession>
<reference evidence="3" key="1">
    <citation type="submission" date="2017-03" db="EMBL/GenBank/DDBJ databases">
        <title>Genomes of endolithic fungi from Antarctica.</title>
        <authorList>
            <person name="Coleine C."/>
            <person name="Masonjones S."/>
            <person name="Stajich J.E."/>
        </authorList>
    </citation>
    <scope>NUCLEOTIDE SEQUENCE [LARGE SCALE GENOMIC DNA]</scope>
    <source>
        <strain evidence="3">CCFEE 5527</strain>
    </source>
</reference>
<dbReference type="EMBL" id="NAJO01000003">
    <property type="protein sequence ID" value="OQO13458.1"/>
    <property type="molecule type" value="Genomic_DNA"/>
</dbReference>
<keyword evidence="3" id="KW-1185">Reference proteome</keyword>
<proteinExistence type="predicted"/>
<dbReference type="InParanoid" id="A0A1V8TQD3"/>
<name>A0A1V8TQD3_9PEZI</name>
<comment type="caution">
    <text evidence="2">The sequence shown here is derived from an EMBL/GenBank/DDBJ whole genome shotgun (WGS) entry which is preliminary data.</text>
</comment>
<dbReference type="OrthoDB" id="5422698at2759"/>
<evidence type="ECO:0000256" key="1">
    <source>
        <dbReference type="SAM" id="MobiDB-lite"/>
    </source>
</evidence>
<protein>
    <submittedName>
        <fullName evidence="2">Uncharacterized protein</fullName>
    </submittedName>
</protein>
<organism evidence="2 3">
    <name type="scientific">Cryoendolithus antarcticus</name>
    <dbReference type="NCBI Taxonomy" id="1507870"/>
    <lineage>
        <taxon>Eukaryota</taxon>
        <taxon>Fungi</taxon>
        <taxon>Dikarya</taxon>
        <taxon>Ascomycota</taxon>
        <taxon>Pezizomycotina</taxon>
        <taxon>Dothideomycetes</taxon>
        <taxon>Dothideomycetidae</taxon>
        <taxon>Cladosporiales</taxon>
        <taxon>Cladosporiaceae</taxon>
        <taxon>Cryoendolithus</taxon>
    </lineage>
</organism>